<reference evidence="9 10" key="1">
    <citation type="journal article" date="2016" name="Nat. Commun.">
        <title>Thousands of microbial genomes shed light on interconnected biogeochemical processes in an aquifer system.</title>
        <authorList>
            <person name="Anantharaman K."/>
            <person name="Brown C.T."/>
            <person name="Hug L.A."/>
            <person name="Sharon I."/>
            <person name="Castelle C.J."/>
            <person name="Probst A.J."/>
            <person name="Thomas B.C."/>
            <person name="Singh A."/>
            <person name="Wilkins M.J."/>
            <person name="Karaoz U."/>
            <person name="Brodie E.L."/>
            <person name="Williams K.H."/>
            <person name="Hubbard S.S."/>
            <person name="Banfield J.F."/>
        </authorList>
    </citation>
    <scope>NUCLEOTIDE SEQUENCE [LARGE SCALE GENOMIC DNA]</scope>
</reference>
<evidence type="ECO:0000256" key="4">
    <source>
        <dbReference type="ARBA" id="ARBA00022980"/>
    </source>
</evidence>
<keyword evidence="4 7" id="KW-0689">Ribosomal protein</keyword>
<dbReference type="Gene3D" id="6.10.160.10">
    <property type="match status" value="1"/>
</dbReference>
<proteinExistence type="inferred from homology"/>
<keyword evidence="3 7" id="KW-0694">RNA-binding</keyword>
<name>A0A1G1L2R1_9BACT</name>
<keyword evidence="2 7" id="KW-0699">rRNA-binding</keyword>
<dbReference type="GO" id="GO:1990904">
    <property type="term" value="C:ribonucleoprotein complex"/>
    <property type="evidence" value="ECO:0007669"/>
    <property type="project" value="UniProtKB-KW"/>
</dbReference>
<dbReference type="GO" id="GO:0006412">
    <property type="term" value="P:translation"/>
    <property type="evidence" value="ECO:0007669"/>
    <property type="project" value="InterPro"/>
</dbReference>
<gene>
    <name evidence="7" type="primary">rplT</name>
    <name evidence="9" type="ORF">A3G33_00890</name>
</gene>
<dbReference type="InterPro" id="IPR005813">
    <property type="entry name" value="Ribosomal_bL20"/>
</dbReference>
<evidence type="ECO:0000256" key="7">
    <source>
        <dbReference type="HAMAP-Rule" id="MF_00382"/>
    </source>
</evidence>
<comment type="function">
    <text evidence="7 8">Binds directly to 23S ribosomal RNA and is necessary for the in vitro assembly process of the 50S ribosomal subunit. It is not involved in the protein synthesizing functions of that subunit.</text>
</comment>
<accession>A0A1G1L2R1</accession>
<dbReference type="FunFam" id="1.10.1900.20:FF:000001">
    <property type="entry name" value="50S ribosomal protein L20"/>
    <property type="match status" value="1"/>
</dbReference>
<evidence type="ECO:0000256" key="6">
    <source>
        <dbReference type="ARBA" id="ARBA00035172"/>
    </source>
</evidence>
<evidence type="ECO:0000256" key="2">
    <source>
        <dbReference type="ARBA" id="ARBA00022730"/>
    </source>
</evidence>
<dbReference type="GO" id="GO:0003735">
    <property type="term" value="F:structural constituent of ribosome"/>
    <property type="evidence" value="ECO:0007669"/>
    <property type="project" value="InterPro"/>
</dbReference>
<keyword evidence="5 7" id="KW-0687">Ribonucleoprotein</keyword>
<dbReference type="GO" id="GO:0000027">
    <property type="term" value="P:ribosomal large subunit assembly"/>
    <property type="evidence" value="ECO:0007669"/>
    <property type="project" value="UniProtKB-UniRule"/>
</dbReference>
<dbReference type="EMBL" id="MHFR01000007">
    <property type="protein sequence ID" value="OGW99435.1"/>
    <property type="molecule type" value="Genomic_DNA"/>
</dbReference>
<dbReference type="NCBIfam" id="TIGR01032">
    <property type="entry name" value="rplT_bact"/>
    <property type="match status" value="1"/>
</dbReference>
<dbReference type="HAMAP" id="MF_00382">
    <property type="entry name" value="Ribosomal_bL20"/>
    <property type="match status" value="1"/>
</dbReference>
<organism evidence="9 10">
    <name type="scientific">Candidatus Danuiimicrobium aquiferis</name>
    <dbReference type="NCBI Taxonomy" id="1801832"/>
    <lineage>
        <taxon>Bacteria</taxon>
        <taxon>Pseudomonadati</taxon>
        <taxon>Candidatus Omnitrophota</taxon>
        <taxon>Candidatus Danuiimicrobium</taxon>
    </lineage>
</organism>
<evidence type="ECO:0000313" key="9">
    <source>
        <dbReference type="EMBL" id="OGW99435.1"/>
    </source>
</evidence>
<evidence type="ECO:0000256" key="1">
    <source>
        <dbReference type="ARBA" id="ARBA00007698"/>
    </source>
</evidence>
<evidence type="ECO:0000256" key="3">
    <source>
        <dbReference type="ARBA" id="ARBA00022884"/>
    </source>
</evidence>
<evidence type="ECO:0000256" key="5">
    <source>
        <dbReference type="ARBA" id="ARBA00023274"/>
    </source>
</evidence>
<dbReference type="Gene3D" id="1.10.1900.20">
    <property type="entry name" value="Ribosomal protein L20"/>
    <property type="match status" value="1"/>
</dbReference>
<dbReference type="CDD" id="cd07026">
    <property type="entry name" value="Ribosomal_L20"/>
    <property type="match status" value="1"/>
</dbReference>
<dbReference type="InterPro" id="IPR035566">
    <property type="entry name" value="Ribosomal_protein_bL20_C"/>
</dbReference>
<sequence length="116" mass="13622">MPRARRIPATRARKKKYMKRAKGFFQGRSKLYRTAKETVIRAMAFSTRDRKKNRRNFRSLWIVRLNAACRKYGMSYSKFIHALNKANIALDRKSLAELAVRDEAAFGRLAELVKQK</sequence>
<dbReference type="AlphaFoldDB" id="A0A1G1L2R1"/>
<comment type="similarity">
    <text evidence="1 7 8">Belongs to the bacterial ribosomal protein bL20 family.</text>
</comment>
<evidence type="ECO:0000313" key="10">
    <source>
        <dbReference type="Proteomes" id="UP000178187"/>
    </source>
</evidence>
<dbReference type="GO" id="GO:0019843">
    <property type="term" value="F:rRNA binding"/>
    <property type="evidence" value="ECO:0007669"/>
    <property type="project" value="UniProtKB-UniRule"/>
</dbReference>
<comment type="caution">
    <text evidence="9">The sequence shown here is derived from an EMBL/GenBank/DDBJ whole genome shotgun (WGS) entry which is preliminary data.</text>
</comment>
<evidence type="ECO:0000256" key="8">
    <source>
        <dbReference type="RuleBase" id="RU000560"/>
    </source>
</evidence>
<dbReference type="SUPFAM" id="SSF74731">
    <property type="entry name" value="Ribosomal protein L20"/>
    <property type="match status" value="1"/>
</dbReference>
<dbReference type="Proteomes" id="UP000178187">
    <property type="component" value="Unassembled WGS sequence"/>
</dbReference>
<dbReference type="Pfam" id="PF00453">
    <property type="entry name" value="Ribosomal_L20"/>
    <property type="match status" value="1"/>
</dbReference>
<dbReference type="PRINTS" id="PR00062">
    <property type="entry name" value="RIBOSOMALL20"/>
</dbReference>
<dbReference type="PANTHER" id="PTHR10986">
    <property type="entry name" value="39S RIBOSOMAL PROTEIN L20"/>
    <property type="match status" value="1"/>
</dbReference>
<dbReference type="GO" id="GO:0005840">
    <property type="term" value="C:ribosome"/>
    <property type="evidence" value="ECO:0007669"/>
    <property type="project" value="UniProtKB-KW"/>
</dbReference>
<protein>
    <recommendedName>
        <fullName evidence="6 7">Large ribosomal subunit protein bL20</fullName>
    </recommendedName>
</protein>